<dbReference type="Pfam" id="PF02896">
    <property type="entry name" value="PEP-utilizers_C"/>
    <property type="match status" value="1"/>
</dbReference>
<evidence type="ECO:0000256" key="5">
    <source>
        <dbReference type="ARBA" id="ARBA00012232"/>
    </source>
</evidence>
<dbReference type="InterPro" id="IPR040442">
    <property type="entry name" value="Pyrv_kinase-like_dom_sf"/>
</dbReference>
<keyword evidence="13 16" id="KW-0418">Kinase</keyword>
<keyword evidence="7 16" id="KW-0813">Transport</keyword>
<dbReference type="Proteomes" id="UP001063350">
    <property type="component" value="Chromosome"/>
</dbReference>
<feature type="active site" description="Proton donor" evidence="17">
    <location>
        <position position="520"/>
    </location>
</feature>
<dbReference type="Gene3D" id="1.10.274.10">
    <property type="entry name" value="PtsI, HPr-binding domain"/>
    <property type="match status" value="1"/>
</dbReference>
<evidence type="ECO:0000256" key="20">
    <source>
        <dbReference type="SAM" id="Coils"/>
    </source>
</evidence>
<feature type="domain" description="PEP-utilising enzyme C-terminal" evidence="22">
    <location>
        <begin position="271"/>
        <end position="557"/>
    </location>
</feature>
<dbReference type="PRINTS" id="PR01736">
    <property type="entry name" value="PHPHTRNFRASE"/>
</dbReference>
<keyword evidence="12 16" id="KW-0479">Metal-binding</keyword>
<evidence type="ECO:0000256" key="4">
    <source>
        <dbReference type="ARBA" id="ARBA00007837"/>
    </source>
</evidence>
<organism evidence="24 25">
    <name type="scientific">Desulfolithobacter dissulfuricans</name>
    <dbReference type="NCBI Taxonomy" id="2795293"/>
    <lineage>
        <taxon>Bacteria</taxon>
        <taxon>Pseudomonadati</taxon>
        <taxon>Thermodesulfobacteriota</taxon>
        <taxon>Desulfobulbia</taxon>
        <taxon>Desulfobulbales</taxon>
        <taxon>Desulfobulbaceae</taxon>
        <taxon>Desulfolithobacter</taxon>
    </lineage>
</organism>
<evidence type="ECO:0000256" key="15">
    <source>
        <dbReference type="ARBA" id="ARBA00033235"/>
    </source>
</evidence>
<dbReference type="GO" id="GO:0005737">
    <property type="term" value="C:cytoplasm"/>
    <property type="evidence" value="ECO:0007669"/>
    <property type="project" value="UniProtKB-SubCell"/>
</dbReference>
<comment type="catalytic activity">
    <reaction evidence="1 16">
        <text>L-histidyl-[protein] + phosphoenolpyruvate = N(pros)-phospho-L-histidyl-[protein] + pyruvate</text>
        <dbReference type="Rhea" id="RHEA:23880"/>
        <dbReference type="Rhea" id="RHEA-COMP:9745"/>
        <dbReference type="Rhea" id="RHEA-COMP:9746"/>
        <dbReference type="ChEBI" id="CHEBI:15361"/>
        <dbReference type="ChEBI" id="CHEBI:29979"/>
        <dbReference type="ChEBI" id="CHEBI:58702"/>
        <dbReference type="ChEBI" id="CHEBI:64837"/>
        <dbReference type="EC" id="2.7.3.9"/>
    </reaction>
</comment>
<feature type="binding site" evidence="18">
    <location>
        <begin position="472"/>
        <end position="473"/>
    </location>
    <ligand>
        <name>phosphoenolpyruvate</name>
        <dbReference type="ChEBI" id="CHEBI:58702"/>
    </ligand>
</feature>
<dbReference type="SUPFAM" id="SSF47831">
    <property type="entry name" value="Enzyme I of the PEP:sugar phosphotransferase system HPr-binding (sub)domain"/>
    <property type="match status" value="1"/>
</dbReference>
<dbReference type="GO" id="GO:0016301">
    <property type="term" value="F:kinase activity"/>
    <property type="evidence" value="ECO:0007669"/>
    <property type="project" value="UniProtKB-KW"/>
</dbReference>
<evidence type="ECO:0000256" key="19">
    <source>
        <dbReference type="PIRSR" id="PIRSR000732-3"/>
    </source>
</evidence>
<dbReference type="GO" id="GO:0046872">
    <property type="term" value="F:metal ion binding"/>
    <property type="evidence" value="ECO:0007669"/>
    <property type="project" value="UniProtKB-KW"/>
</dbReference>
<accession>A0A915TZG0</accession>
<dbReference type="KEGG" id="ddu:GF1_10000"/>
<keyword evidence="11 16" id="KW-0598">Phosphotransferase system</keyword>
<feature type="binding site" evidence="18">
    <location>
        <position position="309"/>
    </location>
    <ligand>
        <name>phosphoenolpyruvate</name>
        <dbReference type="ChEBI" id="CHEBI:58702"/>
    </ligand>
</feature>
<evidence type="ECO:0000313" key="25">
    <source>
        <dbReference type="Proteomes" id="UP001063350"/>
    </source>
</evidence>
<dbReference type="InterPro" id="IPR008279">
    <property type="entry name" value="PEP-util_enz_mobile_dom"/>
</dbReference>
<keyword evidence="20" id="KW-0175">Coiled coil</keyword>
<dbReference type="SUPFAM" id="SSF51621">
    <property type="entry name" value="Phosphoenolpyruvate/pyruvate domain"/>
    <property type="match status" value="1"/>
</dbReference>
<dbReference type="Pfam" id="PF00391">
    <property type="entry name" value="PEP-utilizers"/>
    <property type="match status" value="1"/>
</dbReference>
<dbReference type="InterPro" id="IPR018274">
    <property type="entry name" value="PEP_util_AS"/>
</dbReference>
<dbReference type="NCBIfam" id="TIGR01417">
    <property type="entry name" value="PTS_I_fam"/>
    <property type="match status" value="1"/>
</dbReference>
<dbReference type="EC" id="2.7.3.9" evidence="5 16"/>
<feature type="binding site" evidence="19">
    <location>
        <position position="473"/>
    </location>
    <ligand>
        <name>Mg(2+)</name>
        <dbReference type="ChEBI" id="CHEBI:18420"/>
    </ligand>
</feature>
<dbReference type="PIRSF" id="PIRSF000732">
    <property type="entry name" value="PTS_enzyme_I"/>
    <property type="match status" value="1"/>
</dbReference>
<feature type="domain" description="PEP-utilising enzyme mobile" evidence="21">
    <location>
        <begin position="165"/>
        <end position="238"/>
    </location>
</feature>
<sequence>MKHCSGQPAGPEPRTFYGIGASGGIVVGRALVLMRRTRRAGWYHLPPEQIDREVDRFRTAVDQAEAELKEFRSQLAEDLADSLSIIDSHILMVRDRMILDRTVEIIRTKQINAEWALARALGRIKKKFDRIDDPYLKDRYNDIKYVADRVFGLLSGREMTPLSGIDEPVIIVAHEFSPEDTMGMRSENVLGFVCESGGVTSHTAIVARSLGIPAVLGLEHITRECVTGDRIILDGFSGRVYLHPTPDQQKQYLEYERQHRDFSQELAFYIHLGSETLDGHRVRLAANIEMPDELDTVLRYGAEGIGLFRTEFDYFHREQVPDEEMLYATYRDLVTTLAPHPVTIRTLDTGGDKFSGHLCTSGVRLGQERNPALGLRSIRLSLREPSLFKVQLSALLRASAHGRLRILMPMISSLCELRRVKDIFAQVMEELKRNRLPFNPRVEVGIMVEVPSAVIMADTLAAEVDFFSIGTNDLIQYSLAIDRGNEYVAHMYEPLHPAVLRMIRQTVEAAHSRGIEVSLCGEMAGDVVTVPVLLGLGVDELSMRPSALPFVKRILRHSCSKQLRELGNRVLQCGDGGEVRNFLTSYLPKYYPEEFGQ</sequence>
<comment type="function">
    <text evidence="16">General (non sugar-specific) component of the phosphoenolpyruvate-dependent sugar phosphotransferase system (sugar PTS). This major carbohydrate active-transport system catalyzes the phosphorylation of incoming sugar substrates concomitantly with their translocation across the cell membrane. Enzyme I transfers the phosphoryl group from phosphoenolpyruvate (PEP) to the phosphoryl carrier protein (HPr).</text>
</comment>
<evidence type="ECO:0000256" key="17">
    <source>
        <dbReference type="PIRSR" id="PIRSR000732-1"/>
    </source>
</evidence>
<feature type="binding site" evidence="19">
    <location>
        <position position="449"/>
    </location>
    <ligand>
        <name>Mg(2+)</name>
        <dbReference type="ChEBI" id="CHEBI:18420"/>
    </ligand>
</feature>
<evidence type="ECO:0000256" key="3">
    <source>
        <dbReference type="ARBA" id="ARBA00004496"/>
    </source>
</evidence>
<feature type="coiled-coil region" evidence="20">
    <location>
        <begin position="54"/>
        <end position="81"/>
    </location>
</feature>
<evidence type="ECO:0000256" key="16">
    <source>
        <dbReference type="PIRNR" id="PIRNR000732"/>
    </source>
</evidence>
<name>A0A915TZG0_9BACT</name>
<comment type="cofactor">
    <cofactor evidence="2 16 19">
        <name>Mg(2+)</name>
        <dbReference type="ChEBI" id="CHEBI:18420"/>
    </cofactor>
</comment>
<dbReference type="InterPro" id="IPR050499">
    <property type="entry name" value="PEP-utilizing_PTS_enzyme"/>
</dbReference>
<comment type="similarity">
    <text evidence="4 16">Belongs to the PEP-utilizing enzyme family.</text>
</comment>
<dbReference type="InterPro" id="IPR015813">
    <property type="entry name" value="Pyrv/PenolPyrv_kinase-like_dom"/>
</dbReference>
<keyword evidence="14 16" id="KW-0460">Magnesium</keyword>
<dbReference type="GO" id="GO:0008965">
    <property type="term" value="F:phosphoenolpyruvate-protein phosphotransferase activity"/>
    <property type="evidence" value="ECO:0007669"/>
    <property type="project" value="UniProtKB-EC"/>
</dbReference>
<proteinExistence type="inferred from homology"/>
<evidence type="ECO:0000256" key="1">
    <source>
        <dbReference type="ARBA" id="ARBA00000683"/>
    </source>
</evidence>
<evidence type="ECO:0000256" key="12">
    <source>
        <dbReference type="ARBA" id="ARBA00022723"/>
    </source>
</evidence>
<dbReference type="InterPro" id="IPR006318">
    <property type="entry name" value="PTS_EI-like"/>
</dbReference>
<keyword evidence="9 16" id="KW-0762">Sugar transport</keyword>
<evidence type="ECO:0000256" key="13">
    <source>
        <dbReference type="ARBA" id="ARBA00022777"/>
    </source>
</evidence>
<keyword evidence="10 16" id="KW-0808">Transferase</keyword>
<keyword evidence="25" id="KW-1185">Reference proteome</keyword>
<dbReference type="Gene3D" id="3.50.30.10">
    <property type="entry name" value="Phosphohistidine domain"/>
    <property type="match status" value="1"/>
</dbReference>
<evidence type="ECO:0000256" key="8">
    <source>
        <dbReference type="ARBA" id="ARBA00022490"/>
    </source>
</evidence>
<evidence type="ECO:0000313" key="24">
    <source>
        <dbReference type="EMBL" id="BCO08624.1"/>
    </source>
</evidence>
<dbReference type="GO" id="GO:0009401">
    <property type="term" value="P:phosphoenolpyruvate-dependent sugar phosphotransferase system"/>
    <property type="evidence" value="ECO:0007669"/>
    <property type="project" value="UniProtKB-KW"/>
</dbReference>
<dbReference type="AlphaFoldDB" id="A0A915TZG0"/>
<evidence type="ECO:0000256" key="7">
    <source>
        <dbReference type="ARBA" id="ARBA00022448"/>
    </source>
</evidence>
<evidence type="ECO:0000256" key="9">
    <source>
        <dbReference type="ARBA" id="ARBA00022597"/>
    </source>
</evidence>
<evidence type="ECO:0000259" key="22">
    <source>
        <dbReference type="Pfam" id="PF02896"/>
    </source>
</evidence>
<dbReference type="InterPro" id="IPR023151">
    <property type="entry name" value="PEP_util_CS"/>
</dbReference>
<evidence type="ECO:0000259" key="21">
    <source>
        <dbReference type="Pfam" id="PF00391"/>
    </source>
</evidence>
<reference evidence="24" key="1">
    <citation type="submission" date="2020-12" db="EMBL/GenBank/DDBJ databases">
        <title>Desulfobium dissulfuricans gen. nov., sp. nov., a novel mesophilic, sulfate-reducing bacterium isolated from a deep-sea hydrothermal vent.</title>
        <authorList>
            <person name="Hashimoto Y."/>
            <person name="Tame A."/>
            <person name="Sawayama S."/>
            <person name="Miyazaki J."/>
            <person name="Takai K."/>
            <person name="Nakagawa S."/>
        </authorList>
    </citation>
    <scope>NUCLEOTIDE SEQUENCE</scope>
    <source>
        <strain evidence="24">GF1</strain>
    </source>
</reference>
<evidence type="ECO:0000256" key="10">
    <source>
        <dbReference type="ARBA" id="ARBA00022679"/>
    </source>
</evidence>
<evidence type="ECO:0000256" key="14">
    <source>
        <dbReference type="ARBA" id="ARBA00022842"/>
    </source>
</evidence>
<evidence type="ECO:0000259" key="23">
    <source>
        <dbReference type="Pfam" id="PF05524"/>
    </source>
</evidence>
<dbReference type="InterPro" id="IPR008731">
    <property type="entry name" value="PTS_EIN"/>
</dbReference>
<dbReference type="RefSeq" id="WP_267928522.1">
    <property type="nucleotide sequence ID" value="NZ_AP024233.1"/>
</dbReference>
<evidence type="ECO:0000256" key="2">
    <source>
        <dbReference type="ARBA" id="ARBA00001946"/>
    </source>
</evidence>
<dbReference type="Pfam" id="PF05524">
    <property type="entry name" value="PEP-utilisers_N"/>
    <property type="match status" value="1"/>
</dbReference>
<feature type="binding site" evidence="18">
    <location>
        <position position="483"/>
    </location>
    <ligand>
        <name>phosphoenolpyruvate</name>
        <dbReference type="ChEBI" id="CHEBI:58702"/>
    </ligand>
</feature>
<protein>
    <recommendedName>
        <fullName evidence="6 16">Phosphoenolpyruvate-protein phosphotransferase</fullName>
        <ecNumber evidence="5 16">2.7.3.9</ecNumber>
    </recommendedName>
    <alternativeName>
        <fullName evidence="15 16">Phosphotransferase system, enzyme I</fullName>
    </alternativeName>
</protein>
<feature type="domain" description="Phosphotransferase system enzyme I N-terminal" evidence="23">
    <location>
        <begin position="18"/>
        <end position="139"/>
    </location>
</feature>
<gene>
    <name evidence="24" type="primary">ptsI</name>
    <name evidence="24" type="ORF">GF1_10000</name>
</gene>
<dbReference type="Gene3D" id="3.20.20.60">
    <property type="entry name" value="Phosphoenolpyruvate-binding domains"/>
    <property type="match status" value="1"/>
</dbReference>
<dbReference type="PROSITE" id="PS00742">
    <property type="entry name" value="PEP_ENZYMES_2"/>
    <property type="match status" value="1"/>
</dbReference>
<dbReference type="PANTHER" id="PTHR46244">
    <property type="entry name" value="PHOSPHOENOLPYRUVATE-PROTEIN PHOSPHOTRANSFERASE"/>
    <property type="match status" value="1"/>
</dbReference>
<dbReference type="PROSITE" id="PS00370">
    <property type="entry name" value="PEP_ENZYMES_PHOS_SITE"/>
    <property type="match status" value="1"/>
</dbReference>
<keyword evidence="8 16" id="KW-0963">Cytoplasm</keyword>
<evidence type="ECO:0000256" key="6">
    <source>
        <dbReference type="ARBA" id="ARBA00016544"/>
    </source>
</evidence>
<evidence type="ECO:0000256" key="11">
    <source>
        <dbReference type="ARBA" id="ARBA00022683"/>
    </source>
</evidence>
<evidence type="ECO:0000256" key="18">
    <source>
        <dbReference type="PIRSR" id="PIRSR000732-2"/>
    </source>
</evidence>
<dbReference type="InterPro" id="IPR024692">
    <property type="entry name" value="PTS_EI"/>
</dbReference>
<dbReference type="PANTHER" id="PTHR46244:SF6">
    <property type="entry name" value="PHOSPHOENOLPYRUVATE-PROTEIN PHOSPHOTRANSFERASE"/>
    <property type="match status" value="1"/>
</dbReference>
<dbReference type="InterPro" id="IPR000121">
    <property type="entry name" value="PEP_util_C"/>
</dbReference>
<dbReference type="EMBL" id="AP024233">
    <property type="protein sequence ID" value="BCO08624.1"/>
    <property type="molecule type" value="Genomic_DNA"/>
</dbReference>
<comment type="subcellular location">
    <subcellularLocation>
        <location evidence="3 16">Cytoplasm</location>
    </subcellularLocation>
</comment>
<dbReference type="InterPro" id="IPR036618">
    <property type="entry name" value="PtsI_HPr-bd_sf"/>
</dbReference>
<dbReference type="InterPro" id="IPR036637">
    <property type="entry name" value="Phosphohistidine_dom_sf"/>
</dbReference>
<dbReference type="SUPFAM" id="SSF52009">
    <property type="entry name" value="Phosphohistidine domain"/>
    <property type="match status" value="1"/>
</dbReference>
<feature type="active site" description="Tele-phosphohistidine intermediate" evidence="17">
    <location>
        <position position="202"/>
    </location>
</feature>
<feature type="binding site" evidence="18">
    <location>
        <position position="345"/>
    </location>
    <ligand>
        <name>phosphoenolpyruvate</name>
        <dbReference type="ChEBI" id="CHEBI:58702"/>
    </ligand>
</feature>